<dbReference type="STRING" id="200361.A0A453EHK8"/>
<proteinExistence type="predicted"/>
<dbReference type="AlphaFoldDB" id="A0A453EHK8"/>
<reference evidence="2" key="2">
    <citation type="journal article" date="2017" name="Nat. Plants">
        <title>The Aegilops tauschii genome reveals multiple impacts of transposons.</title>
        <authorList>
            <person name="Zhao G."/>
            <person name="Zou C."/>
            <person name="Li K."/>
            <person name="Wang K."/>
            <person name="Li T."/>
            <person name="Gao L."/>
            <person name="Zhang X."/>
            <person name="Wang H."/>
            <person name="Yang Z."/>
            <person name="Liu X."/>
            <person name="Jiang W."/>
            <person name="Mao L."/>
            <person name="Kong X."/>
            <person name="Jiao Y."/>
            <person name="Jia J."/>
        </authorList>
    </citation>
    <scope>NUCLEOTIDE SEQUENCE [LARGE SCALE GENOMIC DNA]</scope>
    <source>
        <strain evidence="2">cv. AL8/78</strain>
    </source>
</reference>
<protein>
    <recommendedName>
        <fullName evidence="3">Reverse transcriptase zinc-binding domain-containing protein</fullName>
    </recommendedName>
</protein>
<reference evidence="1" key="5">
    <citation type="journal article" date="2021" name="G3 (Bethesda)">
        <title>Aegilops tauschii genome assembly Aet v5.0 features greater sequence contiguity and improved annotation.</title>
        <authorList>
            <person name="Wang L."/>
            <person name="Zhu T."/>
            <person name="Rodriguez J.C."/>
            <person name="Deal K.R."/>
            <person name="Dubcovsky J."/>
            <person name="McGuire P.E."/>
            <person name="Lux T."/>
            <person name="Spannagl M."/>
            <person name="Mayer K.F.X."/>
            <person name="Baldrich P."/>
            <person name="Meyers B.C."/>
            <person name="Huo N."/>
            <person name="Gu Y.Q."/>
            <person name="Zhou H."/>
            <person name="Devos K.M."/>
            <person name="Bennetzen J.L."/>
            <person name="Unver T."/>
            <person name="Budak H."/>
            <person name="Gulick P.J."/>
            <person name="Galiba G."/>
            <person name="Kalapos B."/>
            <person name="Nelson D.R."/>
            <person name="Li P."/>
            <person name="You F.M."/>
            <person name="Luo M.C."/>
            <person name="Dvorak J."/>
        </authorList>
    </citation>
    <scope>NUCLEOTIDE SEQUENCE [LARGE SCALE GENOMIC DNA]</scope>
    <source>
        <strain evidence="1">cv. AL8/78</strain>
    </source>
</reference>
<reference evidence="2" key="1">
    <citation type="journal article" date="2014" name="Science">
        <title>Ancient hybridizations among the ancestral genomes of bread wheat.</title>
        <authorList>
            <consortium name="International Wheat Genome Sequencing Consortium,"/>
            <person name="Marcussen T."/>
            <person name="Sandve S.R."/>
            <person name="Heier L."/>
            <person name="Spannagl M."/>
            <person name="Pfeifer M."/>
            <person name="Jakobsen K.S."/>
            <person name="Wulff B.B."/>
            <person name="Steuernagel B."/>
            <person name="Mayer K.F."/>
            <person name="Olsen O.A."/>
        </authorList>
    </citation>
    <scope>NUCLEOTIDE SEQUENCE [LARGE SCALE GENOMIC DNA]</scope>
    <source>
        <strain evidence="2">cv. AL8/78</strain>
    </source>
</reference>
<evidence type="ECO:0000313" key="1">
    <source>
        <dbReference type="EnsemblPlants" id="AET3Gv20342200.1"/>
    </source>
</evidence>
<evidence type="ECO:0000313" key="2">
    <source>
        <dbReference type="Proteomes" id="UP000015105"/>
    </source>
</evidence>
<dbReference type="Gramene" id="AET3Gv20342200.1">
    <property type="protein sequence ID" value="AET3Gv20342200.1"/>
    <property type="gene ID" value="AET3Gv20342200"/>
</dbReference>
<sequence length="203" mass="24251">EEITLSRFLSIQNYDLVCYYISQYQTLYFLWESLTQFLQKVVSLKWTNCSYVILPSILMLRQIYMLCRRTIVQDSVCDICGNGEEDEYHVVISCTKSKAFRFAMRKEWRLPEEKEFWYTGTDWLQILLDKYDSEIRKKILLLLWRAWFLRDNCIHSDGKETISRSVMFLVQYEEEIRNLSLSVVGQGNKSCWSLSASMQTHHT</sequence>
<reference evidence="1" key="4">
    <citation type="submission" date="2019-03" db="UniProtKB">
        <authorList>
            <consortium name="EnsemblPlants"/>
        </authorList>
    </citation>
    <scope>IDENTIFICATION</scope>
</reference>
<name>A0A453EHK8_AEGTS</name>
<dbReference type="EnsemblPlants" id="AET3Gv20342200.1">
    <property type="protein sequence ID" value="AET3Gv20342200.1"/>
    <property type="gene ID" value="AET3Gv20342200"/>
</dbReference>
<organism evidence="1 2">
    <name type="scientific">Aegilops tauschii subsp. strangulata</name>
    <name type="common">Goatgrass</name>
    <dbReference type="NCBI Taxonomy" id="200361"/>
    <lineage>
        <taxon>Eukaryota</taxon>
        <taxon>Viridiplantae</taxon>
        <taxon>Streptophyta</taxon>
        <taxon>Embryophyta</taxon>
        <taxon>Tracheophyta</taxon>
        <taxon>Spermatophyta</taxon>
        <taxon>Magnoliopsida</taxon>
        <taxon>Liliopsida</taxon>
        <taxon>Poales</taxon>
        <taxon>Poaceae</taxon>
        <taxon>BOP clade</taxon>
        <taxon>Pooideae</taxon>
        <taxon>Triticodae</taxon>
        <taxon>Triticeae</taxon>
        <taxon>Triticinae</taxon>
        <taxon>Aegilops</taxon>
    </lineage>
</organism>
<keyword evidence="2" id="KW-1185">Reference proteome</keyword>
<evidence type="ECO:0008006" key="3">
    <source>
        <dbReference type="Google" id="ProtNLM"/>
    </source>
</evidence>
<dbReference type="Proteomes" id="UP000015105">
    <property type="component" value="Chromosome 3D"/>
</dbReference>
<reference evidence="1" key="3">
    <citation type="journal article" date="2017" name="Nature">
        <title>Genome sequence of the progenitor of the wheat D genome Aegilops tauschii.</title>
        <authorList>
            <person name="Luo M.C."/>
            <person name="Gu Y.Q."/>
            <person name="Puiu D."/>
            <person name="Wang H."/>
            <person name="Twardziok S.O."/>
            <person name="Deal K.R."/>
            <person name="Huo N."/>
            <person name="Zhu T."/>
            <person name="Wang L."/>
            <person name="Wang Y."/>
            <person name="McGuire P.E."/>
            <person name="Liu S."/>
            <person name="Long H."/>
            <person name="Ramasamy R.K."/>
            <person name="Rodriguez J.C."/>
            <person name="Van S.L."/>
            <person name="Yuan L."/>
            <person name="Wang Z."/>
            <person name="Xia Z."/>
            <person name="Xiao L."/>
            <person name="Anderson O.D."/>
            <person name="Ouyang S."/>
            <person name="Liang Y."/>
            <person name="Zimin A.V."/>
            <person name="Pertea G."/>
            <person name="Qi P."/>
            <person name="Bennetzen J.L."/>
            <person name="Dai X."/>
            <person name="Dawson M.W."/>
            <person name="Muller H.G."/>
            <person name="Kugler K."/>
            <person name="Rivarola-Duarte L."/>
            <person name="Spannagl M."/>
            <person name="Mayer K.F.X."/>
            <person name="Lu F.H."/>
            <person name="Bevan M.W."/>
            <person name="Leroy P."/>
            <person name="Li P."/>
            <person name="You F.M."/>
            <person name="Sun Q."/>
            <person name="Liu Z."/>
            <person name="Lyons E."/>
            <person name="Wicker T."/>
            <person name="Salzberg S.L."/>
            <person name="Devos K.M."/>
            <person name="Dvorak J."/>
        </authorList>
    </citation>
    <scope>NUCLEOTIDE SEQUENCE [LARGE SCALE GENOMIC DNA]</scope>
    <source>
        <strain evidence="1">cv. AL8/78</strain>
    </source>
</reference>
<accession>A0A453EHK8</accession>